<feature type="domain" description="Methyltransferase FkbM" evidence="1">
    <location>
        <begin position="83"/>
        <end position="250"/>
    </location>
</feature>
<organism evidence="2 3">
    <name type="scientific">Dyadobacter frigoris</name>
    <dbReference type="NCBI Taxonomy" id="2576211"/>
    <lineage>
        <taxon>Bacteria</taxon>
        <taxon>Pseudomonadati</taxon>
        <taxon>Bacteroidota</taxon>
        <taxon>Cytophagia</taxon>
        <taxon>Cytophagales</taxon>
        <taxon>Spirosomataceae</taxon>
        <taxon>Dyadobacter</taxon>
    </lineage>
</organism>
<keyword evidence="2" id="KW-0489">Methyltransferase</keyword>
<gene>
    <name evidence="2" type="ORF">FDK13_21195</name>
</gene>
<dbReference type="PANTHER" id="PTHR34203">
    <property type="entry name" value="METHYLTRANSFERASE, FKBM FAMILY PROTEIN"/>
    <property type="match status" value="1"/>
</dbReference>
<dbReference type="InterPro" id="IPR029063">
    <property type="entry name" value="SAM-dependent_MTases_sf"/>
</dbReference>
<accession>A0A4U6D0Z0</accession>
<evidence type="ECO:0000313" key="2">
    <source>
        <dbReference type="EMBL" id="TKT90256.1"/>
    </source>
</evidence>
<dbReference type="GO" id="GO:0032259">
    <property type="term" value="P:methylation"/>
    <property type="evidence" value="ECO:0007669"/>
    <property type="project" value="UniProtKB-KW"/>
</dbReference>
<dbReference type="PANTHER" id="PTHR34203:SF15">
    <property type="entry name" value="SLL1173 PROTEIN"/>
    <property type="match status" value="1"/>
</dbReference>
<dbReference type="OrthoDB" id="930965at2"/>
<keyword evidence="3" id="KW-1185">Reference proteome</keyword>
<dbReference type="Pfam" id="PF05050">
    <property type="entry name" value="Methyltransf_21"/>
    <property type="match status" value="1"/>
</dbReference>
<dbReference type="SUPFAM" id="SSF53335">
    <property type="entry name" value="S-adenosyl-L-methionine-dependent methyltransferases"/>
    <property type="match status" value="1"/>
</dbReference>
<dbReference type="InterPro" id="IPR006342">
    <property type="entry name" value="FkbM_mtfrase"/>
</dbReference>
<sequence length="286" mass="32334">MSIILLTPNKINVLDYLKKSFARKKARRQFQEYSHTVDKFVLPEEGEVEFANWDNPLVKPVTLTQDEINFFKKFIPRGSFCIDIGTNIGDTTVPMAVAAGKTGTTLGFDPNPHVFKILEANVTLNKEKTNIIPFNYAITKEDGEFYYSSSEASFGNGGISNEIISEQGEFQLPQKIKGINLQNFLEKNYADLLPKLSFIKVDVEGADKEVIRSISELLIKYKPVLIAEVFSKSSAEDRTELFDLVASLGYTLYYFSDFVANAEIIKLESGKDLMKWKMLNFYAVPN</sequence>
<dbReference type="Gene3D" id="3.40.50.150">
    <property type="entry name" value="Vaccinia Virus protein VP39"/>
    <property type="match status" value="1"/>
</dbReference>
<comment type="caution">
    <text evidence="2">The sequence shown here is derived from an EMBL/GenBank/DDBJ whole genome shotgun (WGS) entry which is preliminary data.</text>
</comment>
<reference evidence="2 3" key="1">
    <citation type="submission" date="2019-05" db="EMBL/GenBank/DDBJ databases">
        <title>Dyadobacter AR-3-8 sp. nov., isolated from arctic soil.</title>
        <authorList>
            <person name="Chaudhary D.K."/>
        </authorList>
    </citation>
    <scope>NUCLEOTIDE SEQUENCE [LARGE SCALE GENOMIC DNA]</scope>
    <source>
        <strain evidence="2 3">AR-3-8</strain>
    </source>
</reference>
<keyword evidence="2" id="KW-0808">Transferase</keyword>
<evidence type="ECO:0000259" key="1">
    <source>
        <dbReference type="Pfam" id="PF05050"/>
    </source>
</evidence>
<proteinExistence type="predicted"/>
<dbReference type="Proteomes" id="UP000304900">
    <property type="component" value="Unassembled WGS sequence"/>
</dbReference>
<dbReference type="GO" id="GO:0008168">
    <property type="term" value="F:methyltransferase activity"/>
    <property type="evidence" value="ECO:0007669"/>
    <property type="project" value="UniProtKB-KW"/>
</dbReference>
<dbReference type="InterPro" id="IPR052514">
    <property type="entry name" value="SAM-dependent_MTase"/>
</dbReference>
<name>A0A4U6D0Z0_9BACT</name>
<evidence type="ECO:0000313" key="3">
    <source>
        <dbReference type="Proteomes" id="UP000304900"/>
    </source>
</evidence>
<protein>
    <submittedName>
        <fullName evidence="2">FkbM family methyltransferase</fullName>
    </submittedName>
</protein>
<dbReference type="NCBIfam" id="TIGR01444">
    <property type="entry name" value="fkbM_fam"/>
    <property type="match status" value="1"/>
</dbReference>
<dbReference type="EMBL" id="SZVO01000010">
    <property type="protein sequence ID" value="TKT90256.1"/>
    <property type="molecule type" value="Genomic_DNA"/>
</dbReference>
<dbReference type="AlphaFoldDB" id="A0A4U6D0Z0"/>